<dbReference type="AlphaFoldDB" id="A0A0F8YI15"/>
<proteinExistence type="predicted"/>
<name>A0A0F8YI15_9ZZZZ</name>
<accession>A0A0F8YI15</accession>
<sequence length="81" mass="9392">MNELDTSKNWIILSIKDAHHITTLYDFEAIYVDEVIGVYQTGIYHTEIYGGIPVYKSPHIDFNLACLNGKKTYFKFNTEKT</sequence>
<comment type="caution">
    <text evidence="1">The sequence shown here is derived from an EMBL/GenBank/DDBJ whole genome shotgun (WGS) entry which is preliminary data.</text>
</comment>
<protein>
    <submittedName>
        <fullName evidence="1">Uncharacterized protein</fullName>
    </submittedName>
</protein>
<dbReference type="EMBL" id="LAZR01069446">
    <property type="protein sequence ID" value="KKK47686.1"/>
    <property type="molecule type" value="Genomic_DNA"/>
</dbReference>
<reference evidence="1" key="1">
    <citation type="journal article" date="2015" name="Nature">
        <title>Complex archaea that bridge the gap between prokaryotes and eukaryotes.</title>
        <authorList>
            <person name="Spang A."/>
            <person name="Saw J.H."/>
            <person name="Jorgensen S.L."/>
            <person name="Zaremba-Niedzwiedzka K."/>
            <person name="Martijn J."/>
            <person name="Lind A.E."/>
            <person name="van Eijk R."/>
            <person name="Schleper C."/>
            <person name="Guy L."/>
            <person name="Ettema T.J."/>
        </authorList>
    </citation>
    <scope>NUCLEOTIDE SEQUENCE</scope>
</reference>
<organism evidence="1">
    <name type="scientific">marine sediment metagenome</name>
    <dbReference type="NCBI Taxonomy" id="412755"/>
    <lineage>
        <taxon>unclassified sequences</taxon>
        <taxon>metagenomes</taxon>
        <taxon>ecological metagenomes</taxon>
    </lineage>
</organism>
<evidence type="ECO:0000313" key="1">
    <source>
        <dbReference type="EMBL" id="KKK47686.1"/>
    </source>
</evidence>
<gene>
    <name evidence="1" type="ORF">LCGC14_3152660</name>
</gene>